<dbReference type="AlphaFoldDB" id="A0A5C2RLA3"/>
<dbReference type="STRING" id="1328759.A0A5C2RLA3"/>
<accession>A0A5C2RLA3</accession>
<proteinExistence type="predicted"/>
<keyword evidence="2" id="KW-1185">Reference proteome</keyword>
<dbReference type="Proteomes" id="UP000313359">
    <property type="component" value="Unassembled WGS sequence"/>
</dbReference>
<dbReference type="OrthoDB" id="5570013at2759"/>
<name>A0A5C2RLA3_9APHY</name>
<organism evidence="1 2">
    <name type="scientific">Lentinus tigrinus ALCF2SS1-6</name>
    <dbReference type="NCBI Taxonomy" id="1328759"/>
    <lineage>
        <taxon>Eukaryota</taxon>
        <taxon>Fungi</taxon>
        <taxon>Dikarya</taxon>
        <taxon>Basidiomycota</taxon>
        <taxon>Agaricomycotina</taxon>
        <taxon>Agaricomycetes</taxon>
        <taxon>Polyporales</taxon>
        <taxon>Polyporaceae</taxon>
        <taxon>Lentinus</taxon>
    </lineage>
</organism>
<evidence type="ECO:0000313" key="2">
    <source>
        <dbReference type="Proteomes" id="UP000313359"/>
    </source>
</evidence>
<evidence type="ECO:0000313" key="1">
    <source>
        <dbReference type="EMBL" id="RPD52428.1"/>
    </source>
</evidence>
<sequence length="190" mass="20759">MATLSSRKPPMHVSYYELEALSDATICRLHPAQDDWGLRIFIRPPASACNILKFPVHVHVRLPAADSDSPLKIENLSTALPQFTHHIEDIGDTAYPVEAKSVAGNLLLTKSMNGAIRGMYNSSTLLVLDTSNTLISMNVNLLNGNEMPAQQLSSVHPLDHAVPKKMLELACLQQHFLGGNDNGIVPWGDT</sequence>
<gene>
    <name evidence="1" type="ORF">L227DRAFT_617826</name>
</gene>
<dbReference type="EMBL" id="ML122363">
    <property type="protein sequence ID" value="RPD52428.1"/>
    <property type="molecule type" value="Genomic_DNA"/>
</dbReference>
<reference evidence="1" key="1">
    <citation type="journal article" date="2018" name="Genome Biol. Evol.">
        <title>Genomics and development of Lentinus tigrinus, a white-rot wood-decaying mushroom with dimorphic fruiting bodies.</title>
        <authorList>
            <person name="Wu B."/>
            <person name="Xu Z."/>
            <person name="Knudson A."/>
            <person name="Carlson A."/>
            <person name="Chen N."/>
            <person name="Kovaka S."/>
            <person name="LaButti K."/>
            <person name="Lipzen A."/>
            <person name="Pennachio C."/>
            <person name="Riley R."/>
            <person name="Schakwitz W."/>
            <person name="Umezawa K."/>
            <person name="Ohm R.A."/>
            <person name="Grigoriev I.V."/>
            <person name="Nagy L.G."/>
            <person name="Gibbons J."/>
            <person name="Hibbett D."/>
        </authorList>
    </citation>
    <scope>NUCLEOTIDE SEQUENCE [LARGE SCALE GENOMIC DNA]</scope>
    <source>
        <strain evidence="1">ALCF2SS1-6</strain>
    </source>
</reference>
<protein>
    <submittedName>
        <fullName evidence="1">Uncharacterized protein</fullName>
    </submittedName>
</protein>